<keyword evidence="2" id="KW-1185">Reference proteome</keyword>
<reference evidence="1" key="1">
    <citation type="submission" date="2022-11" db="EMBL/GenBank/DDBJ databases">
        <title>Genome Sequence of Boeremia exigua.</title>
        <authorList>
            <person name="Buettner E."/>
        </authorList>
    </citation>
    <scope>NUCLEOTIDE SEQUENCE</scope>
    <source>
        <strain evidence="1">CU02</strain>
    </source>
</reference>
<name>A0ACC2HY33_9PLEO</name>
<comment type="caution">
    <text evidence="1">The sequence shown here is derived from an EMBL/GenBank/DDBJ whole genome shotgun (WGS) entry which is preliminary data.</text>
</comment>
<proteinExistence type="predicted"/>
<dbReference type="EMBL" id="JAPHNI010000887">
    <property type="protein sequence ID" value="KAJ8107638.1"/>
    <property type="molecule type" value="Genomic_DNA"/>
</dbReference>
<evidence type="ECO:0000313" key="1">
    <source>
        <dbReference type="EMBL" id="KAJ8107638.1"/>
    </source>
</evidence>
<dbReference type="Proteomes" id="UP001153331">
    <property type="component" value="Unassembled WGS sequence"/>
</dbReference>
<accession>A0ACC2HY33</accession>
<gene>
    <name evidence="1" type="ORF">OPT61_g8727</name>
</gene>
<sequence>MRLPLYAFAKLRSLSDKPVRIPQSAIPFNSSLHPHWPATTLAARAVADRGLVPSPPNPESVDRCAGKVAVHATENKKCSSGPEVLPGTHHREAVRRVEAGTAMTPITPLEPGVEMFMRGKSSDSFFSSHLKVRSSLERPVSGISVAYTDIEDDSSEFEEYSGSSSDNRRSQTTISTFEEVRTPGDDIRPQYADWYLPKAVQGPRGPHLFRASQSSNDFDYALQMSPLLPKDMATRFPTSPREPTPATIVPQQEYNNIAFAVAHLDNNEVRAWSSRDVATWMYQNGFEDDVIDRFVTHDITGAVLLDLQFDDLKELEIQSFGKRHQLWHQIDSLRAADGLTSPIAPAPIPTPFEDIERPCAEARERSKSKNRGGRRRRNLVDDLITPAESVSIVAIEQLLPKPHVCAKGERCAKWRKQQRQLARLQEEHGFPISPEKGGKIFIAGDPGNARTAQRAVENVHRPVSDAARSVVVPSVVASSDVLGPGLLPEFTLQDLQKLEQCDPQDNVRNFLSLQGMDHPYVTATPIEAPPTPPMDIFPPRPQLIIPQAQDYPQISAFSASTSAHTTKFDPATLPTPVLYSPDTVPAPHSNLRSLPKLTIPRSMSAQPQGNQRHAVPQSFYVAPDSALSPACETAITPGGIYRFGTPASMMDVPVTAVHVEPVARDTSQSVPPNMQYKVQLQRVGSRSERRRPSLTMPALSEDPVFTPTGAHSDDDAYRETQFFDNSPDSSPVKETELASIREADDRLAPLPSKGGFEYKGVNHHGWMKKRKTKMLRHEWQDHHFRLNGTQLAMHPNELPSSSALQTIDVDDYAVACSSLASNKLSAKLRAFKLSSSKKEEIMANPSAFEFQLVPTVGETKKIMPHGKVHHFATKGRDERIDWMRELMLAKAIKAKNEGYEVTVNGAGM</sequence>
<organism evidence="1 2">
    <name type="scientific">Boeremia exigua</name>
    <dbReference type="NCBI Taxonomy" id="749465"/>
    <lineage>
        <taxon>Eukaryota</taxon>
        <taxon>Fungi</taxon>
        <taxon>Dikarya</taxon>
        <taxon>Ascomycota</taxon>
        <taxon>Pezizomycotina</taxon>
        <taxon>Dothideomycetes</taxon>
        <taxon>Pleosporomycetidae</taxon>
        <taxon>Pleosporales</taxon>
        <taxon>Pleosporineae</taxon>
        <taxon>Didymellaceae</taxon>
        <taxon>Boeremia</taxon>
    </lineage>
</organism>
<protein>
    <submittedName>
        <fullName evidence="1">Uncharacterized protein</fullName>
    </submittedName>
</protein>
<evidence type="ECO:0000313" key="2">
    <source>
        <dbReference type="Proteomes" id="UP001153331"/>
    </source>
</evidence>